<organism evidence="6 7">
    <name type="scientific">Ascobolus immersus RN42</name>
    <dbReference type="NCBI Taxonomy" id="1160509"/>
    <lineage>
        <taxon>Eukaryota</taxon>
        <taxon>Fungi</taxon>
        <taxon>Dikarya</taxon>
        <taxon>Ascomycota</taxon>
        <taxon>Pezizomycotina</taxon>
        <taxon>Pezizomycetes</taxon>
        <taxon>Pezizales</taxon>
        <taxon>Ascobolaceae</taxon>
        <taxon>Ascobolus</taxon>
    </lineage>
</organism>
<feature type="region of interest" description="Disordered" evidence="3">
    <location>
        <begin position="517"/>
        <end position="542"/>
    </location>
</feature>
<evidence type="ECO:0008006" key="8">
    <source>
        <dbReference type="Google" id="ProtNLM"/>
    </source>
</evidence>
<name>A0A3N4IE57_ASCIM</name>
<keyword evidence="4" id="KW-0812">Transmembrane</keyword>
<accession>A0A3N4IE57</accession>
<keyword evidence="7" id="KW-1185">Reference proteome</keyword>
<dbReference type="PANTHER" id="PTHR46093:SF18">
    <property type="entry name" value="FIBRONECTIN TYPE-III DOMAIN-CONTAINING PROTEIN"/>
    <property type="match status" value="1"/>
</dbReference>
<sequence>MHFPRRMSLVVVWTLWQVLTESVEAIYPDKWCFGDRQEGAMYNNKMYLVGGRFDDAPSIRANSDLIILDFTRSVGDFQKDTSLITRIPINNGLSPYVRESGAVYAFNSRLFVSQGESPQIPLWDFTQNQPSEFALESLGGRTWAWDMRSQDWSVQPPLPVKQTSGAGVSYALSKKTGKAYIIAGRHEDAPWWEKYNEMLIHDTTTDEWRNITVPAYFTGLQFAEVQVIEDVGTNGGGVLIVFGGSIVNTRAEKSDNSLSSIHIYDISSGTWHLQPAQGLTDATAVPSPRTRHCSVLISSPDKSSHNIYLYGGLSSSIVVDKEEKVNNEVWVLSIPSFTWKLVSTEGVNRLDHTCQLLDDRYLVSFGGKRYQERGDCSFGPEAPLNVQLFDLVDLKWTTRYEKKTDGYRVPKILYKDGLGGDENGNAKLQKPPRGYQDPDLALLFPEVKASKTAPQSSSSSETGIGEGKSGNDENAVSKSSKSSNKAAIIGGSVAGGVVALALLALLVFLLLRRRQSRNSEKELNSTPPAKYVGQSEYAHEVG</sequence>
<feature type="signal peptide" evidence="5">
    <location>
        <begin position="1"/>
        <end position="25"/>
    </location>
</feature>
<evidence type="ECO:0000256" key="5">
    <source>
        <dbReference type="SAM" id="SignalP"/>
    </source>
</evidence>
<reference evidence="6 7" key="1">
    <citation type="journal article" date="2018" name="Nat. Ecol. Evol.">
        <title>Pezizomycetes genomes reveal the molecular basis of ectomycorrhizal truffle lifestyle.</title>
        <authorList>
            <person name="Murat C."/>
            <person name="Payen T."/>
            <person name="Noel B."/>
            <person name="Kuo A."/>
            <person name="Morin E."/>
            <person name="Chen J."/>
            <person name="Kohler A."/>
            <person name="Krizsan K."/>
            <person name="Balestrini R."/>
            <person name="Da Silva C."/>
            <person name="Montanini B."/>
            <person name="Hainaut M."/>
            <person name="Levati E."/>
            <person name="Barry K.W."/>
            <person name="Belfiori B."/>
            <person name="Cichocki N."/>
            <person name="Clum A."/>
            <person name="Dockter R.B."/>
            <person name="Fauchery L."/>
            <person name="Guy J."/>
            <person name="Iotti M."/>
            <person name="Le Tacon F."/>
            <person name="Lindquist E.A."/>
            <person name="Lipzen A."/>
            <person name="Malagnac F."/>
            <person name="Mello A."/>
            <person name="Molinier V."/>
            <person name="Miyauchi S."/>
            <person name="Poulain J."/>
            <person name="Riccioni C."/>
            <person name="Rubini A."/>
            <person name="Sitrit Y."/>
            <person name="Splivallo R."/>
            <person name="Traeger S."/>
            <person name="Wang M."/>
            <person name="Zifcakova L."/>
            <person name="Wipf D."/>
            <person name="Zambonelli A."/>
            <person name="Paolocci F."/>
            <person name="Nowrousian M."/>
            <person name="Ottonello S."/>
            <person name="Baldrian P."/>
            <person name="Spatafora J.W."/>
            <person name="Henrissat B."/>
            <person name="Nagy L.G."/>
            <person name="Aury J.M."/>
            <person name="Wincker P."/>
            <person name="Grigoriev I.V."/>
            <person name="Bonfante P."/>
            <person name="Martin F.M."/>
        </authorList>
    </citation>
    <scope>NUCLEOTIDE SEQUENCE [LARGE SCALE GENOMIC DNA]</scope>
    <source>
        <strain evidence="6 7">RN42</strain>
    </source>
</reference>
<proteinExistence type="predicted"/>
<dbReference type="Pfam" id="PF24681">
    <property type="entry name" value="Kelch_KLHDC2_KLHL20_DRC7"/>
    <property type="match status" value="1"/>
</dbReference>
<dbReference type="SUPFAM" id="SSF117281">
    <property type="entry name" value="Kelch motif"/>
    <property type="match status" value="1"/>
</dbReference>
<keyword evidence="1" id="KW-0880">Kelch repeat</keyword>
<feature type="chain" id="PRO_5018018216" description="Galactose oxidase" evidence="5">
    <location>
        <begin position="26"/>
        <end position="542"/>
    </location>
</feature>
<dbReference type="EMBL" id="ML119661">
    <property type="protein sequence ID" value="RPA84069.1"/>
    <property type="molecule type" value="Genomic_DNA"/>
</dbReference>
<dbReference type="STRING" id="1160509.A0A3N4IE57"/>
<evidence type="ECO:0000256" key="3">
    <source>
        <dbReference type="SAM" id="MobiDB-lite"/>
    </source>
</evidence>
<dbReference type="AlphaFoldDB" id="A0A3N4IE57"/>
<dbReference type="OrthoDB" id="10251809at2759"/>
<evidence type="ECO:0000256" key="4">
    <source>
        <dbReference type="SAM" id="Phobius"/>
    </source>
</evidence>
<keyword evidence="5" id="KW-0732">Signal</keyword>
<feature type="region of interest" description="Disordered" evidence="3">
    <location>
        <begin position="449"/>
        <end position="481"/>
    </location>
</feature>
<evidence type="ECO:0000256" key="2">
    <source>
        <dbReference type="ARBA" id="ARBA00022737"/>
    </source>
</evidence>
<keyword evidence="2" id="KW-0677">Repeat</keyword>
<keyword evidence="4" id="KW-1133">Transmembrane helix</keyword>
<dbReference type="Proteomes" id="UP000275078">
    <property type="component" value="Unassembled WGS sequence"/>
</dbReference>
<dbReference type="PANTHER" id="PTHR46093">
    <property type="entry name" value="ACYL-COA-BINDING DOMAIN-CONTAINING PROTEIN 5"/>
    <property type="match status" value="1"/>
</dbReference>
<gene>
    <name evidence="6" type="ORF">BJ508DRAFT_47666</name>
</gene>
<evidence type="ECO:0000313" key="6">
    <source>
        <dbReference type="EMBL" id="RPA84069.1"/>
    </source>
</evidence>
<dbReference type="Gene3D" id="2.120.10.80">
    <property type="entry name" value="Kelch-type beta propeller"/>
    <property type="match status" value="2"/>
</dbReference>
<dbReference type="InterPro" id="IPR015915">
    <property type="entry name" value="Kelch-typ_b-propeller"/>
</dbReference>
<keyword evidence="4" id="KW-0472">Membrane</keyword>
<evidence type="ECO:0000313" key="7">
    <source>
        <dbReference type="Proteomes" id="UP000275078"/>
    </source>
</evidence>
<protein>
    <recommendedName>
        <fullName evidence="8">Galactose oxidase</fullName>
    </recommendedName>
</protein>
<feature type="transmembrane region" description="Helical" evidence="4">
    <location>
        <begin position="486"/>
        <end position="511"/>
    </location>
</feature>
<evidence type="ECO:0000256" key="1">
    <source>
        <dbReference type="ARBA" id="ARBA00022441"/>
    </source>
</evidence>